<accession>A0A9D2T7T4</accession>
<evidence type="ECO:0000313" key="2">
    <source>
        <dbReference type="EMBL" id="HJC49677.1"/>
    </source>
</evidence>
<feature type="domain" description="Polymerase/histidinol phosphatase N-terminal" evidence="1">
    <location>
        <begin position="6"/>
        <end position="71"/>
    </location>
</feature>
<evidence type="ECO:0000313" key="3">
    <source>
        <dbReference type="Proteomes" id="UP000823904"/>
    </source>
</evidence>
<dbReference type="Proteomes" id="UP000823904">
    <property type="component" value="Unassembled WGS sequence"/>
</dbReference>
<proteinExistence type="predicted"/>
<dbReference type="PANTHER" id="PTHR42924:SF3">
    <property type="entry name" value="POLYMERASE_HISTIDINOL PHOSPHATASE N-TERMINAL DOMAIN-CONTAINING PROTEIN"/>
    <property type="match status" value="1"/>
</dbReference>
<dbReference type="GO" id="GO:0004534">
    <property type="term" value="F:5'-3' RNA exonuclease activity"/>
    <property type="evidence" value="ECO:0007669"/>
    <property type="project" value="TreeGrafter"/>
</dbReference>
<dbReference type="SMART" id="SM00481">
    <property type="entry name" value="POLIIIAc"/>
    <property type="match status" value="1"/>
</dbReference>
<dbReference type="SUPFAM" id="SSF89550">
    <property type="entry name" value="PHP domain-like"/>
    <property type="match status" value="1"/>
</dbReference>
<sequence>MQWYPVELHTHTCHSDGDFNIKEIVHTAKRAGYQALAVTDHNTASGTEEFFHEAEKQGILPVYGLEWTTYYGHMVVLGEQGYTDWRGVKPEEIDDAIRSIHQNGGIVGIAHPFSLSDPINTGYLWEFQIHDWTLPDYIEVWSRNYAPRRIQSERAFALWDELLGKGIHITAMTGRDWHRDDQLPCCYTWAGISGELTAETLLEAVRSGRICLSAGPLLTLKAHQKENELFPGGTAEEGKIKLEIILKEDVFSDSREKDQITAEEIRIFANGQETVRIPVQEQTVLELQAEKGWMRAELYGTYYGTKHCRIAVTNPIYINE</sequence>
<dbReference type="InterPro" id="IPR003141">
    <property type="entry name" value="Pol/His_phosphatase_N"/>
</dbReference>
<protein>
    <submittedName>
        <fullName evidence="2">CehA/McbA family metallohydrolase</fullName>
    </submittedName>
</protein>
<dbReference type="GO" id="GO:0035312">
    <property type="term" value="F:5'-3' DNA exonuclease activity"/>
    <property type="evidence" value="ECO:0007669"/>
    <property type="project" value="TreeGrafter"/>
</dbReference>
<evidence type="ECO:0000259" key="1">
    <source>
        <dbReference type="SMART" id="SM00481"/>
    </source>
</evidence>
<dbReference type="InterPro" id="IPR004013">
    <property type="entry name" value="PHP_dom"/>
</dbReference>
<gene>
    <name evidence="2" type="ORF">H9754_03705</name>
</gene>
<dbReference type="Gene3D" id="3.20.20.140">
    <property type="entry name" value="Metal-dependent hydrolases"/>
    <property type="match status" value="1"/>
</dbReference>
<dbReference type="AlphaFoldDB" id="A0A9D2T7T4"/>
<dbReference type="InterPro" id="IPR052018">
    <property type="entry name" value="PHP_domain"/>
</dbReference>
<reference evidence="2" key="1">
    <citation type="journal article" date="2021" name="PeerJ">
        <title>Extensive microbial diversity within the chicken gut microbiome revealed by metagenomics and culture.</title>
        <authorList>
            <person name="Gilroy R."/>
            <person name="Ravi A."/>
            <person name="Getino M."/>
            <person name="Pursley I."/>
            <person name="Horton D.L."/>
            <person name="Alikhan N.F."/>
            <person name="Baker D."/>
            <person name="Gharbi K."/>
            <person name="Hall N."/>
            <person name="Watson M."/>
            <person name="Adriaenssens E.M."/>
            <person name="Foster-Nyarko E."/>
            <person name="Jarju S."/>
            <person name="Secka A."/>
            <person name="Antonio M."/>
            <person name="Oren A."/>
            <person name="Chaudhuri R.R."/>
            <person name="La Ragione R."/>
            <person name="Hildebrand F."/>
            <person name="Pallen M.J."/>
        </authorList>
    </citation>
    <scope>NUCLEOTIDE SEQUENCE</scope>
    <source>
        <strain evidence="2">ChiSjej3B21-8574</strain>
    </source>
</reference>
<reference evidence="2" key="2">
    <citation type="submission" date="2021-04" db="EMBL/GenBank/DDBJ databases">
        <authorList>
            <person name="Gilroy R."/>
        </authorList>
    </citation>
    <scope>NUCLEOTIDE SEQUENCE</scope>
    <source>
        <strain evidence="2">ChiSjej3B21-8574</strain>
    </source>
</reference>
<name>A0A9D2T7T4_9FIRM</name>
<dbReference type="NCBIfam" id="NF038032">
    <property type="entry name" value="CehA_McbA_metalo"/>
    <property type="match status" value="1"/>
</dbReference>
<dbReference type="Pfam" id="PF02811">
    <property type="entry name" value="PHP"/>
    <property type="match status" value="1"/>
</dbReference>
<comment type="caution">
    <text evidence="2">The sequence shown here is derived from an EMBL/GenBank/DDBJ whole genome shotgun (WGS) entry which is preliminary data.</text>
</comment>
<dbReference type="EMBL" id="DWWD01000019">
    <property type="protein sequence ID" value="HJC49677.1"/>
    <property type="molecule type" value="Genomic_DNA"/>
</dbReference>
<dbReference type="InterPro" id="IPR016195">
    <property type="entry name" value="Pol/histidinol_Pase-like"/>
</dbReference>
<organism evidence="2 3">
    <name type="scientific">Candidatus Anaerostipes avistercoris</name>
    <dbReference type="NCBI Taxonomy" id="2838462"/>
    <lineage>
        <taxon>Bacteria</taxon>
        <taxon>Bacillati</taxon>
        <taxon>Bacillota</taxon>
        <taxon>Clostridia</taxon>
        <taxon>Lachnospirales</taxon>
        <taxon>Lachnospiraceae</taxon>
        <taxon>Anaerostipes</taxon>
    </lineage>
</organism>
<dbReference type="PANTHER" id="PTHR42924">
    <property type="entry name" value="EXONUCLEASE"/>
    <property type="match status" value="1"/>
</dbReference>